<evidence type="ECO:0000313" key="2">
    <source>
        <dbReference type="Proteomes" id="UP000233469"/>
    </source>
</evidence>
<dbReference type="EMBL" id="LLXL01003863">
    <property type="protein sequence ID" value="PKK58068.1"/>
    <property type="molecule type" value="Genomic_DNA"/>
</dbReference>
<reference evidence="1 2" key="1">
    <citation type="submission" date="2016-04" db="EMBL/GenBank/DDBJ databases">
        <title>Genome analyses suggest a sexual origin of heterokaryosis in a supposedly ancient asexual fungus.</title>
        <authorList>
            <person name="Ropars J."/>
            <person name="Sedzielewska K."/>
            <person name="Noel J."/>
            <person name="Charron P."/>
            <person name="Farinelli L."/>
            <person name="Marton T."/>
            <person name="Kruger M."/>
            <person name="Pelin A."/>
            <person name="Brachmann A."/>
            <person name="Corradi N."/>
        </authorList>
    </citation>
    <scope>NUCLEOTIDE SEQUENCE [LARGE SCALE GENOMIC DNA]</scope>
    <source>
        <strain evidence="1 2">C2</strain>
    </source>
</reference>
<sequence length="321" mass="38035">MHVYTCFKLKKKITIIEINDDADKIDINNIDVDKILTSDDIDDKNDVDKIFTFDDINGEPHNGKPIIIIEISPKENYLITYSKEDRSIVGWNVEDMDKVQLKFDQTVKINEDKGIRSLCVSDDKKLAYISNDYKCTITVIDMNNKKKIALNLDTEVSHSNSNYCTFNLKGEFILYSLFYVHETFGSHDIIWIYFTQTKDNKWECKRFYRILKDYELVSISKYDKVYLYPMDSNDYIYEWNINTEKSVKIFVNHKDENEFKMYDIGIFSNEKFIFLKFNDKIIVYLIELGIPIASLDVNDGNHFKKSYLYLIITHIKSLFFY</sequence>
<gene>
    <name evidence="1" type="ORF">RhiirC2_796911</name>
</gene>
<dbReference type="SUPFAM" id="SSF101908">
    <property type="entry name" value="Putative isomerase YbhE"/>
    <property type="match status" value="1"/>
</dbReference>
<dbReference type="AlphaFoldDB" id="A0A2N1M8V9"/>
<dbReference type="VEuPathDB" id="FungiDB:RhiirFUN_010992"/>
<protein>
    <submittedName>
        <fullName evidence="1">Uncharacterized protein</fullName>
    </submittedName>
</protein>
<dbReference type="VEuPathDB" id="FungiDB:RhiirA1_445969"/>
<reference evidence="1 2" key="2">
    <citation type="submission" date="2017-10" db="EMBL/GenBank/DDBJ databases">
        <title>Extensive intraspecific genome diversity in a model arbuscular mycorrhizal fungus.</title>
        <authorList>
            <person name="Chen E.C.H."/>
            <person name="Morin E."/>
            <person name="Baudet D."/>
            <person name="Noel J."/>
            <person name="Ndikumana S."/>
            <person name="Charron P."/>
            <person name="St-Onge C."/>
            <person name="Giorgi J."/>
            <person name="Grigoriev I.V."/>
            <person name="Roux C."/>
            <person name="Martin F.M."/>
            <person name="Corradi N."/>
        </authorList>
    </citation>
    <scope>NUCLEOTIDE SEQUENCE [LARGE SCALE GENOMIC DNA]</scope>
    <source>
        <strain evidence="1 2">C2</strain>
    </source>
</reference>
<organism evidence="1 2">
    <name type="scientific">Rhizophagus irregularis</name>
    <dbReference type="NCBI Taxonomy" id="588596"/>
    <lineage>
        <taxon>Eukaryota</taxon>
        <taxon>Fungi</taxon>
        <taxon>Fungi incertae sedis</taxon>
        <taxon>Mucoromycota</taxon>
        <taxon>Glomeromycotina</taxon>
        <taxon>Glomeromycetes</taxon>
        <taxon>Glomerales</taxon>
        <taxon>Glomeraceae</taxon>
        <taxon>Rhizophagus</taxon>
    </lineage>
</organism>
<proteinExistence type="predicted"/>
<comment type="caution">
    <text evidence="1">The sequence shown here is derived from an EMBL/GenBank/DDBJ whole genome shotgun (WGS) entry which is preliminary data.</text>
</comment>
<dbReference type="Gene3D" id="2.130.10.10">
    <property type="entry name" value="YVTN repeat-like/Quinoprotein amine dehydrogenase"/>
    <property type="match status" value="1"/>
</dbReference>
<accession>A0A2N1M8V9</accession>
<dbReference type="InterPro" id="IPR015943">
    <property type="entry name" value="WD40/YVTN_repeat-like_dom_sf"/>
</dbReference>
<name>A0A2N1M8V9_9GLOM</name>
<dbReference type="VEuPathDB" id="FungiDB:FUN_011711"/>
<evidence type="ECO:0000313" key="1">
    <source>
        <dbReference type="EMBL" id="PKK58068.1"/>
    </source>
</evidence>
<dbReference type="Proteomes" id="UP000233469">
    <property type="component" value="Unassembled WGS sequence"/>
</dbReference>